<dbReference type="AlphaFoldDB" id="A0A833QRV3"/>
<dbReference type="InterPro" id="IPR015267">
    <property type="entry name" value="PPP4R2"/>
</dbReference>
<feature type="region of interest" description="Disordered" evidence="2">
    <location>
        <begin position="163"/>
        <end position="314"/>
    </location>
</feature>
<gene>
    <name evidence="3" type="ORF">FCM35_KLT02781</name>
</gene>
<dbReference type="GO" id="GO:0030289">
    <property type="term" value="C:protein phosphatase 4 complex"/>
    <property type="evidence" value="ECO:0007669"/>
    <property type="project" value="InterPro"/>
</dbReference>
<accession>A0A833QRV3</accession>
<feature type="compositionally biased region" description="Basic and acidic residues" evidence="2">
    <location>
        <begin position="252"/>
        <end position="276"/>
    </location>
</feature>
<name>A0A833QRV3_9POAL</name>
<dbReference type="GO" id="GO:0019888">
    <property type="term" value="F:protein phosphatase regulator activity"/>
    <property type="evidence" value="ECO:0007669"/>
    <property type="project" value="InterPro"/>
</dbReference>
<feature type="region of interest" description="Disordered" evidence="2">
    <location>
        <begin position="1"/>
        <end position="51"/>
    </location>
</feature>
<comment type="caution">
    <text evidence="3">The sequence shown here is derived from an EMBL/GenBank/DDBJ whole genome shotgun (WGS) entry which is preliminary data.</text>
</comment>
<comment type="similarity">
    <text evidence="1">Belongs to the PPP4R2 family.</text>
</comment>
<evidence type="ECO:0000313" key="3">
    <source>
        <dbReference type="EMBL" id="KAF3331375.1"/>
    </source>
</evidence>
<feature type="compositionally biased region" description="Polar residues" evidence="2">
    <location>
        <begin position="1"/>
        <end position="32"/>
    </location>
</feature>
<reference evidence="3" key="1">
    <citation type="submission" date="2020-01" db="EMBL/GenBank/DDBJ databases">
        <title>Genome sequence of Kobresia littledalei, the first chromosome-level genome in the family Cyperaceae.</title>
        <authorList>
            <person name="Qu G."/>
        </authorList>
    </citation>
    <scope>NUCLEOTIDE SEQUENCE</scope>
    <source>
        <strain evidence="3">C.B.Clarke</strain>
        <tissue evidence="3">Leaf</tissue>
    </source>
</reference>
<feature type="compositionally biased region" description="Pro residues" evidence="2">
    <location>
        <begin position="186"/>
        <end position="198"/>
    </location>
</feature>
<keyword evidence="4" id="KW-1185">Reference proteome</keyword>
<dbReference type="GO" id="GO:0005634">
    <property type="term" value="C:nucleus"/>
    <property type="evidence" value="ECO:0007669"/>
    <property type="project" value="TreeGrafter"/>
</dbReference>
<sequence length="314" mass="34380">METEVELTNSEPTELISSNVNQPTDDMGPQNSNHEEAEPEPEPEPEPKLQVSPEEMRNIITVMAATGKFWHDWLFLRNLLSDQLKQVLDEYPETQQSSLSGETYIELVARLNEALQNFEEGPPFTLQRLCEILLSPKSTYSNLSKLALALEKNLLVTSTLSKCTEPYPKIPTSPEQQPEESTVPVAVPPPGDPAPPLATNPEPKPEPNGVEATSEDQPVAGDTDEEMPDADPEAEPEEEQNPNPPDVEMQDMDEKAAQEEEKVVQEEEEKGVHDESSAAPACQSDLDSVSGPVGEEAVAADKVNLPSVEPAVEL</sequence>
<dbReference type="PANTHER" id="PTHR16487:SF0">
    <property type="entry name" value="PROTEIN PHOSPHATASE 4 REGULATORY SUBUNIT 2-RELATED"/>
    <property type="match status" value="1"/>
</dbReference>
<protein>
    <submittedName>
        <fullName evidence="3">Serine/threonine-protein phosphatase 4 regulatory subunit 2-B isoform X1</fullName>
    </submittedName>
</protein>
<evidence type="ECO:0000313" key="4">
    <source>
        <dbReference type="Proteomes" id="UP000623129"/>
    </source>
</evidence>
<dbReference type="PANTHER" id="PTHR16487">
    <property type="entry name" value="PPP4R2-RELATED PROTEIN"/>
    <property type="match status" value="1"/>
</dbReference>
<dbReference type="GO" id="GO:0005737">
    <property type="term" value="C:cytoplasm"/>
    <property type="evidence" value="ECO:0007669"/>
    <property type="project" value="TreeGrafter"/>
</dbReference>
<evidence type="ECO:0000256" key="2">
    <source>
        <dbReference type="SAM" id="MobiDB-lite"/>
    </source>
</evidence>
<dbReference type="Proteomes" id="UP000623129">
    <property type="component" value="Unassembled WGS sequence"/>
</dbReference>
<proteinExistence type="inferred from homology"/>
<dbReference type="Pfam" id="PF09184">
    <property type="entry name" value="PPP4R2"/>
    <property type="match status" value="1"/>
</dbReference>
<organism evidence="3 4">
    <name type="scientific">Carex littledalei</name>
    <dbReference type="NCBI Taxonomy" id="544730"/>
    <lineage>
        <taxon>Eukaryota</taxon>
        <taxon>Viridiplantae</taxon>
        <taxon>Streptophyta</taxon>
        <taxon>Embryophyta</taxon>
        <taxon>Tracheophyta</taxon>
        <taxon>Spermatophyta</taxon>
        <taxon>Magnoliopsida</taxon>
        <taxon>Liliopsida</taxon>
        <taxon>Poales</taxon>
        <taxon>Cyperaceae</taxon>
        <taxon>Cyperoideae</taxon>
        <taxon>Cariceae</taxon>
        <taxon>Carex</taxon>
        <taxon>Carex subgen. Euthyceras</taxon>
    </lineage>
</organism>
<dbReference type="EMBL" id="SWLB01000012">
    <property type="protein sequence ID" value="KAF3331375.1"/>
    <property type="molecule type" value="Genomic_DNA"/>
</dbReference>
<evidence type="ECO:0000256" key="1">
    <source>
        <dbReference type="ARBA" id="ARBA00009207"/>
    </source>
</evidence>
<feature type="compositionally biased region" description="Acidic residues" evidence="2">
    <location>
        <begin position="222"/>
        <end position="240"/>
    </location>
</feature>
<dbReference type="OrthoDB" id="341898at2759"/>